<comment type="caution">
    <text evidence="1">The sequence shown here is derived from an EMBL/GenBank/DDBJ whole genome shotgun (WGS) entry which is preliminary data.</text>
</comment>
<dbReference type="Proteomes" id="UP001215280">
    <property type="component" value="Unassembled WGS sequence"/>
</dbReference>
<organism evidence="1 2">
    <name type="scientific">Mycena maculata</name>
    <dbReference type="NCBI Taxonomy" id="230809"/>
    <lineage>
        <taxon>Eukaryota</taxon>
        <taxon>Fungi</taxon>
        <taxon>Dikarya</taxon>
        <taxon>Basidiomycota</taxon>
        <taxon>Agaricomycotina</taxon>
        <taxon>Agaricomycetes</taxon>
        <taxon>Agaricomycetidae</taxon>
        <taxon>Agaricales</taxon>
        <taxon>Marasmiineae</taxon>
        <taxon>Mycenaceae</taxon>
        <taxon>Mycena</taxon>
    </lineage>
</organism>
<evidence type="ECO:0000313" key="2">
    <source>
        <dbReference type="Proteomes" id="UP001215280"/>
    </source>
</evidence>
<dbReference type="EMBL" id="JARJLG010000045">
    <property type="protein sequence ID" value="KAJ7761489.1"/>
    <property type="molecule type" value="Genomic_DNA"/>
</dbReference>
<name>A0AAD7JF77_9AGAR</name>
<feature type="non-terminal residue" evidence="1">
    <location>
        <position position="1"/>
    </location>
</feature>
<gene>
    <name evidence="1" type="ORF">DFH07DRAFT_705715</name>
</gene>
<sequence length="160" mass="17822">ASSPALPSLKDVRAFEHDRQRVKKAADLVKMRVRKGQGRWATLAKGELYNSSRKNVAPLASEKEKRLRADEVDTFDGALVESRGDLDGVPSREVPQPSEVKLSDLVTVRHKPRKGAERVPDGDFVVIPPHRSVIVLDDITSHDLLVDEPWEHIYGAGDEE</sequence>
<keyword evidence="2" id="KW-1185">Reference proteome</keyword>
<dbReference type="AlphaFoldDB" id="A0AAD7JF77"/>
<feature type="non-terminal residue" evidence="1">
    <location>
        <position position="160"/>
    </location>
</feature>
<evidence type="ECO:0000313" key="1">
    <source>
        <dbReference type="EMBL" id="KAJ7761489.1"/>
    </source>
</evidence>
<proteinExistence type="predicted"/>
<accession>A0AAD7JF77</accession>
<reference evidence="1" key="1">
    <citation type="submission" date="2023-03" db="EMBL/GenBank/DDBJ databases">
        <title>Massive genome expansion in bonnet fungi (Mycena s.s.) driven by repeated elements and novel gene families across ecological guilds.</title>
        <authorList>
            <consortium name="Lawrence Berkeley National Laboratory"/>
            <person name="Harder C.B."/>
            <person name="Miyauchi S."/>
            <person name="Viragh M."/>
            <person name="Kuo A."/>
            <person name="Thoen E."/>
            <person name="Andreopoulos B."/>
            <person name="Lu D."/>
            <person name="Skrede I."/>
            <person name="Drula E."/>
            <person name="Henrissat B."/>
            <person name="Morin E."/>
            <person name="Kohler A."/>
            <person name="Barry K."/>
            <person name="LaButti K."/>
            <person name="Morin E."/>
            <person name="Salamov A."/>
            <person name="Lipzen A."/>
            <person name="Mereny Z."/>
            <person name="Hegedus B."/>
            <person name="Baldrian P."/>
            <person name="Stursova M."/>
            <person name="Weitz H."/>
            <person name="Taylor A."/>
            <person name="Grigoriev I.V."/>
            <person name="Nagy L.G."/>
            <person name="Martin F."/>
            <person name="Kauserud H."/>
        </authorList>
    </citation>
    <scope>NUCLEOTIDE SEQUENCE</scope>
    <source>
        <strain evidence="1">CBHHK188m</strain>
    </source>
</reference>
<protein>
    <submittedName>
        <fullName evidence="1">Uncharacterized protein</fullName>
    </submittedName>
</protein>